<name>A0ABR2K5M0_9EUKA</name>
<dbReference type="InterPro" id="IPR000648">
    <property type="entry name" value="Oxysterol-bd"/>
</dbReference>
<sequence>MTLINLKEAPHKNEQVGELQGQKFHNASYSNFPKVELQLADTDYSRERTVAISCNSKDGIKPMTKEEQDFERQLNWQLVKKFTMAIFKMDVTRFSFPVGYNEPRTFIERATDMFSFLVTDYIDKALSQNNPVDRLAYLSAGIIAGFHLYLQQKKPWNPLLGETYVGEWPNGTRMYGEQTSHHPPVSNMQIIPVNGEWKINAQFNFGIDTGVTKVVILQHGITKLELNDGTVIEWEFPNIAVTGILKGDRVVKINGPFIMHDLKNKLDVYLAISPSKSDEKHFKKEIRNVLNMTPEQVDEMMHDQDESREDSAQKKKDTKYKVTAIQGGVKDTGNSNYSTLIQGDYCNHVFVNDRKIWDIKTDKTSRPSNPISDEDLLPSDCRFRIDRGMLIQGEMDLADKAKTLIEELQRRDYKLRESISKSKKK</sequence>
<evidence type="ECO:0000313" key="3">
    <source>
        <dbReference type="Proteomes" id="UP001470230"/>
    </source>
</evidence>
<dbReference type="EMBL" id="JAPFFF010000007">
    <property type="protein sequence ID" value="KAK8886369.1"/>
    <property type="molecule type" value="Genomic_DNA"/>
</dbReference>
<proteinExistence type="predicted"/>
<protein>
    <recommendedName>
        <fullName evidence="4">Oxysterol binding protein</fullName>
    </recommendedName>
</protein>
<reference evidence="2 3" key="1">
    <citation type="submission" date="2024-04" db="EMBL/GenBank/DDBJ databases">
        <title>Tritrichomonas musculus Genome.</title>
        <authorList>
            <person name="Alves-Ferreira E."/>
            <person name="Grigg M."/>
            <person name="Lorenzi H."/>
            <person name="Galac M."/>
        </authorList>
    </citation>
    <scope>NUCLEOTIDE SEQUENCE [LARGE SCALE GENOMIC DNA]</scope>
    <source>
        <strain evidence="2 3">EAF2021</strain>
    </source>
</reference>
<evidence type="ECO:0000256" key="1">
    <source>
        <dbReference type="SAM" id="MobiDB-lite"/>
    </source>
</evidence>
<dbReference type="InterPro" id="IPR037239">
    <property type="entry name" value="OSBP_sf"/>
</dbReference>
<dbReference type="PANTHER" id="PTHR10972:SF148">
    <property type="entry name" value="OXYSTEROL-BINDING PROTEIN 9"/>
    <property type="match status" value="1"/>
</dbReference>
<feature type="compositionally biased region" description="Basic and acidic residues" evidence="1">
    <location>
        <begin position="299"/>
        <end position="315"/>
    </location>
</feature>
<evidence type="ECO:0000313" key="2">
    <source>
        <dbReference type="EMBL" id="KAK8886369.1"/>
    </source>
</evidence>
<gene>
    <name evidence="2" type="ORF">M9Y10_041832</name>
</gene>
<comment type="caution">
    <text evidence="2">The sequence shown here is derived from an EMBL/GenBank/DDBJ whole genome shotgun (WGS) entry which is preliminary data.</text>
</comment>
<dbReference type="SUPFAM" id="SSF144000">
    <property type="entry name" value="Oxysterol-binding protein-like"/>
    <property type="match status" value="1"/>
</dbReference>
<feature type="region of interest" description="Disordered" evidence="1">
    <location>
        <begin position="299"/>
        <end position="319"/>
    </location>
</feature>
<dbReference type="PANTHER" id="PTHR10972">
    <property type="entry name" value="OXYSTEROL-BINDING PROTEIN-RELATED"/>
    <property type="match status" value="1"/>
</dbReference>
<dbReference type="Pfam" id="PF01237">
    <property type="entry name" value="Oxysterol_BP"/>
    <property type="match status" value="1"/>
</dbReference>
<keyword evidence="3" id="KW-1185">Reference proteome</keyword>
<accession>A0ABR2K5M0</accession>
<evidence type="ECO:0008006" key="4">
    <source>
        <dbReference type="Google" id="ProtNLM"/>
    </source>
</evidence>
<dbReference type="Gene3D" id="2.40.160.120">
    <property type="match status" value="1"/>
</dbReference>
<organism evidence="2 3">
    <name type="scientific">Tritrichomonas musculus</name>
    <dbReference type="NCBI Taxonomy" id="1915356"/>
    <lineage>
        <taxon>Eukaryota</taxon>
        <taxon>Metamonada</taxon>
        <taxon>Parabasalia</taxon>
        <taxon>Tritrichomonadida</taxon>
        <taxon>Tritrichomonadidae</taxon>
        <taxon>Tritrichomonas</taxon>
    </lineage>
</organism>
<dbReference type="Proteomes" id="UP001470230">
    <property type="component" value="Unassembled WGS sequence"/>
</dbReference>